<evidence type="ECO:0000259" key="8">
    <source>
        <dbReference type="Pfam" id="PF12717"/>
    </source>
</evidence>
<feature type="compositionally biased region" description="Basic residues" evidence="7">
    <location>
        <begin position="1299"/>
        <end position="1317"/>
    </location>
</feature>
<dbReference type="Proteomes" id="UP000002729">
    <property type="component" value="Unassembled WGS sequence"/>
</dbReference>
<feature type="region of interest" description="Disordered" evidence="7">
    <location>
        <begin position="473"/>
        <end position="493"/>
    </location>
</feature>
<keyword evidence="5" id="KW-0539">Nucleus</keyword>
<feature type="compositionally biased region" description="Low complexity" evidence="7">
    <location>
        <begin position="1288"/>
        <end position="1298"/>
    </location>
</feature>
<evidence type="ECO:0000256" key="4">
    <source>
        <dbReference type="ARBA" id="ARBA00023067"/>
    </source>
</evidence>
<feature type="compositionally biased region" description="Acidic residues" evidence="7">
    <location>
        <begin position="1321"/>
        <end position="1333"/>
    </location>
</feature>
<evidence type="ECO:0000256" key="7">
    <source>
        <dbReference type="SAM" id="MobiDB-lite"/>
    </source>
</evidence>
<feature type="region of interest" description="Disordered" evidence="7">
    <location>
        <begin position="1283"/>
        <end position="1364"/>
    </location>
</feature>
<dbReference type="GO" id="GO:0000779">
    <property type="term" value="C:condensed chromosome, centromeric region"/>
    <property type="evidence" value="ECO:0007669"/>
    <property type="project" value="TreeGrafter"/>
</dbReference>
<keyword evidence="2" id="KW-0132">Cell division</keyword>
<dbReference type="GO" id="GO:0051301">
    <property type="term" value="P:cell division"/>
    <property type="evidence" value="ECO:0007669"/>
    <property type="project" value="UniProtKB-KW"/>
</dbReference>
<dbReference type="PANTHER" id="PTHR14222:SF2">
    <property type="entry name" value="CONDENSIN COMPLEX SUBUNIT 1"/>
    <property type="match status" value="1"/>
</dbReference>
<evidence type="ECO:0000256" key="3">
    <source>
        <dbReference type="ARBA" id="ARBA00022776"/>
    </source>
</evidence>
<reference evidence="9 10" key="1">
    <citation type="journal article" date="2011" name="Proc. Natl. Acad. Sci. U.S.A.">
        <title>Niche of harmful alga Aureococcus anophagefferens revealed through ecogenomics.</title>
        <authorList>
            <person name="Gobler C.J."/>
            <person name="Berry D.L."/>
            <person name="Dyhrman S.T."/>
            <person name="Wilhelm S.W."/>
            <person name="Salamov A."/>
            <person name="Lobanov A.V."/>
            <person name="Zhang Y."/>
            <person name="Collier J.L."/>
            <person name="Wurch L.L."/>
            <person name="Kustka A.B."/>
            <person name="Dill B.D."/>
            <person name="Shah M."/>
            <person name="VerBerkmoes N.C."/>
            <person name="Kuo A."/>
            <person name="Terry A."/>
            <person name="Pangilinan J."/>
            <person name="Lindquist E.A."/>
            <person name="Lucas S."/>
            <person name="Paulsen I.T."/>
            <person name="Hattenrath-Lehmann T.K."/>
            <person name="Talmage S.C."/>
            <person name="Walker E.A."/>
            <person name="Koch F."/>
            <person name="Burson A.M."/>
            <person name="Marcoval M.A."/>
            <person name="Tang Y.Z."/>
            <person name="Lecleir G.R."/>
            <person name="Coyne K.J."/>
            <person name="Berg G.M."/>
            <person name="Bertrand E.M."/>
            <person name="Saito M.A."/>
            <person name="Gladyshev V.N."/>
            <person name="Grigoriev I.V."/>
        </authorList>
    </citation>
    <scope>NUCLEOTIDE SEQUENCE [LARGE SCALE GENOMIC DNA]</scope>
    <source>
        <strain evidence="10">CCMP 1984</strain>
    </source>
</reference>
<proteinExistence type="predicted"/>
<dbReference type="PANTHER" id="PTHR14222">
    <property type="entry name" value="CONDENSIN"/>
    <property type="match status" value="1"/>
</dbReference>
<dbReference type="Pfam" id="PF12717">
    <property type="entry name" value="Cnd1"/>
    <property type="match status" value="1"/>
</dbReference>
<name>F0YDT0_AURAN</name>
<dbReference type="GO" id="GO:0007076">
    <property type="term" value="P:mitotic chromosome condensation"/>
    <property type="evidence" value="ECO:0007669"/>
    <property type="project" value="InterPro"/>
</dbReference>
<gene>
    <name evidence="9" type="ORF">AURANDRAFT_65310</name>
</gene>
<dbReference type="GO" id="GO:0000796">
    <property type="term" value="C:condensin complex"/>
    <property type="evidence" value="ECO:0007669"/>
    <property type="project" value="TreeGrafter"/>
</dbReference>
<protein>
    <recommendedName>
        <fullName evidence="8">Condensin complex subunit 1 C-terminal domain-containing protein</fullName>
    </recommendedName>
</protein>
<dbReference type="InterPro" id="IPR011989">
    <property type="entry name" value="ARM-like"/>
</dbReference>
<dbReference type="InParanoid" id="F0YDT0"/>
<organism evidence="10">
    <name type="scientific">Aureococcus anophagefferens</name>
    <name type="common">Harmful bloom alga</name>
    <dbReference type="NCBI Taxonomy" id="44056"/>
    <lineage>
        <taxon>Eukaryota</taxon>
        <taxon>Sar</taxon>
        <taxon>Stramenopiles</taxon>
        <taxon>Ochrophyta</taxon>
        <taxon>Pelagophyceae</taxon>
        <taxon>Pelagomonadales</taxon>
        <taxon>Pelagomonadaceae</taxon>
        <taxon>Aureococcus</taxon>
    </lineage>
</organism>
<dbReference type="InterPro" id="IPR032682">
    <property type="entry name" value="Cnd1_C"/>
</dbReference>
<feature type="domain" description="Condensin complex subunit 1 C-terminal" evidence="8">
    <location>
        <begin position="967"/>
        <end position="1180"/>
    </location>
</feature>
<evidence type="ECO:0000256" key="5">
    <source>
        <dbReference type="ARBA" id="ARBA00023242"/>
    </source>
</evidence>
<dbReference type="SUPFAM" id="SSF48371">
    <property type="entry name" value="ARM repeat"/>
    <property type="match status" value="1"/>
</dbReference>
<dbReference type="GO" id="GO:0042393">
    <property type="term" value="F:histone binding"/>
    <property type="evidence" value="ECO:0007669"/>
    <property type="project" value="TreeGrafter"/>
</dbReference>
<keyword evidence="10" id="KW-1185">Reference proteome</keyword>
<sequence length="1364" mass="139903">MASDAFSVPIHLKDLELPTSKQDAGAAAVTEHFDQLYVLTRDAAKLDEGARAKLAVLLCETALGAAASGEALRPGASLPQAELQAGRDAFLMAAVLAQEAIATCDAAAEDEKKKPKGKKKQKADDDESDDDGAAGGGAGAWQRSARLACLAGLAAALRAVDVAWLWGLRVVDEAALLLFIRAGARALLRKKLCAPAHREAAFDVVGAAYYGAPAEFAASAAAAVVEDLVLASEAGAQAAAECCAHLCGARGDARVAGDVLRELSRVAADCGDASRSSKQVATFVEHLGARSPAAALAHVATLKAHLSSANHSLRSAVVAALAAVLEADAAKRADAAANDASTDAARERLGDATRDALFELVEERARDASHWTRGATLRALKGLVDARAVPLAWYERVTAVGASRLKDKTAQVRKNALQLLGGCLEFNPYAPHLDPAPFRARYDALAKVVLAAEADRAAEDRAKAEAVLAKAAAAADADEEDEDEEEPAVDEEAVAREAAARAAQLKELEYFGSAVAFVDRLERAGEKALKLLRSATATDASCAAAFFGVARAFGLPCGQGGVVAVLSLACSGSDAAKAEAARVVASSLLAGTKAPPAECAARACALVAGCGAGDLACLEALVADSEKARAAGGAKADKAERIASPKLVRALWELAASGSAARGARAQACRFLAVAAAGAGRGVVDAAALRDATRHVVGDDGAVDCALAAALGLLVRDLSAGAGGDETARSAARASCAALRAALVADGKRLDRGRWYAAADAVVAATFGLEEDPEQEASAFVKALAAKCGFGDDDDADHVVNAAAGDLARLLHVVGHVSLQLLAAAEDLGSALKKARVASASRAAAAAAAADKDGADRDEDLQAALGAGADRGDAEHEARMQHLVEAELVPAAASNLVSCFGPVAARVAAAGLPTASGVGGPTRLPPVLHRAAVLCLSKMACVSRAFCDDHLPLLVTTLARASDSRARVNVAVALGDLAARQPNSVEPWTEHVYGALRDGDATVRATTLATLAHLALNDMIKAKGGGVAEVALLVVDEDGGIKKRARAFFDELHRKSTATSSPIYNLVPDVISRLSAARRAVVDDDGDGDDGASDDGAAAPLSNAGGAAVAVAALAVAGFVVAKAPGAAVATPEERPSGPRAALSADDFATIMGFLLKFVDKEKHVETLAEKLCQRIESTKADDDGVVEAGRGAAGADDAQAAARRDFAFCLSKLQLSDKVARKLHEKLVDYKDALADAPVYETFCAIAARARKLPLPGDKTADYLDDWETKLLAAHEGRLDLDDLKPAAEPAAPPTAKKAPKKKPAPKKRAAKKKKKKADDDDDDDESDDDEAFSDKENAAAAPPPAEKAPAAARPRRSRRAAA</sequence>
<evidence type="ECO:0000256" key="2">
    <source>
        <dbReference type="ARBA" id="ARBA00022618"/>
    </source>
</evidence>
<keyword evidence="6" id="KW-0131">Cell cycle</keyword>
<dbReference type="GO" id="GO:0005634">
    <property type="term" value="C:nucleus"/>
    <property type="evidence" value="ECO:0007669"/>
    <property type="project" value="UniProtKB-SubCell"/>
</dbReference>
<dbReference type="GO" id="GO:0010032">
    <property type="term" value="P:meiotic chromosome condensation"/>
    <property type="evidence" value="ECO:0007669"/>
    <property type="project" value="TreeGrafter"/>
</dbReference>
<dbReference type="RefSeq" id="XP_009038436.1">
    <property type="nucleotide sequence ID" value="XM_009040188.1"/>
</dbReference>
<evidence type="ECO:0000256" key="1">
    <source>
        <dbReference type="ARBA" id="ARBA00004123"/>
    </source>
</evidence>
<dbReference type="EMBL" id="GL833133">
    <property type="protein sequence ID" value="EGB06685.1"/>
    <property type="molecule type" value="Genomic_DNA"/>
</dbReference>
<dbReference type="KEGG" id="aaf:AURANDRAFT_65310"/>
<dbReference type="GeneID" id="20225271"/>
<feature type="compositionally biased region" description="Acidic residues" evidence="7">
    <location>
        <begin position="476"/>
        <end position="492"/>
    </location>
</feature>
<dbReference type="InterPro" id="IPR026971">
    <property type="entry name" value="CND1/NCAPD3"/>
</dbReference>
<accession>F0YDT0</accession>
<dbReference type="eggNOG" id="KOG0414">
    <property type="taxonomic scope" value="Eukaryota"/>
</dbReference>
<dbReference type="Gene3D" id="1.25.10.10">
    <property type="entry name" value="Leucine-rich Repeat Variant"/>
    <property type="match status" value="2"/>
</dbReference>
<evidence type="ECO:0000256" key="6">
    <source>
        <dbReference type="ARBA" id="ARBA00023306"/>
    </source>
</evidence>
<dbReference type="OrthoDB" id="436262at2759"/>
<feature type="compositionally biased region" description="Basic residues" evidence="7">
    <location>
        <begin position="1355"/>
        <end position="1364"/>
    </location>
</feature>
<feature type="region of interest" description="Disordered" evidence="7">
    <location>
        <begin position="107"/>
        <end position="137"/>
    </location>
</feature>
<dbReference type="InterPro" id="IPR016024">
    <property type="entry name" value="ARM-type_fold"/>
</dbReference>
<comment type="subcellular location">
    <subcellularLocation>
        <location evidence="1">Nucleus</location>
    </subcellularLocation>
</comment>
<keyword evidence="4" id="KW-0226">DNA condensation</keyword>
<evidence type="ECO:0000313" key="9">
    <source>
        <dbReference type="EMBL" id="EGB06685.1"/>
    </source>
</evidence>
<keyword evidence="3" id="KW-0498">Mitosis</keyword>
<evidence type="ECO:0000313" key="10">
    <source>
        <dbReference type="Proteomes" id="UP000002729"/>
    </source>
</evidence>